<dbReference type="RefSeq" id="WP_049684684.1">
    <property type="nucleotide sequence ID" value="NZ_CP009170.1"/>
</dbReference>
<name>A0A097APP8_THEKI</name>
<evidence type="ECO:0000256" key="5">
    <source>
        <dbReference type="SAM" id="SignalP"/>
    </source>
</evidence>
<dbReference type="Gene3D" id="3.10.105.10">
    <property type="entry name" value="Dipeptide-binding Protein, Domain 3"/>
    <property type="match status" value="1"/>
</dbReference>
<protein>
    <submittedName>
        <fullName evidence="7">Oligopeptide-binding protein OppA</fullName>
    </submittedName>
</protein>
<dbReference type="InterPro" id="IPR039424">
    <property type="entry name" value="SBP_5"/>
</dbReference>
<comment type="subcellular location">
    <subcellularLocation>
        <location evidence="1">Cell envelope</location>
    </subcellularLocation>
</comment>
<dbReference type="FunFam" id="3.90.76.10:FF:000001">
    <property type="entry name" value="Oligopeptide ABC transporter substrate-binding protein"/>
    <property type="match status" value="1"/>
</dbReference>
<dbReference type="InterPro" id="IPR030678">
    <property type="entry name" value="Peptide/Ni-bd"/>
</dbReference>
<dbReference type="PANTHER" id="PTHR30290">
    <property type="entry name" value="PERIPLASMIC BINDING COMPONENT OF ABC TRANSPORTER"/>
    <property type="match status" value="1"/>
</dbReference>
<dbReference type="STRING" id="2325.TKV_c05940"/>
<evidence type="ECO:0000256" key="4">
    <source>
        <dbReference type="ARBA" id="ARBA00022729"/>
    </source>
</evidence>
<evidence type="ECO:0000256" key="1">
    <source>
        <dbReference type="ARBA" id="ARBA00004196"/>
    </source>
</evidence>
<dbReference type="HOGENOM" id="CLU_017028_0_4_9"/>
<dbReference type="eggNOG" id="COG4166">
    <property type="taxonomic scope" value="Bacteria"/>
</dbReference>
<dbReference type="OrthoDB" id="9801912at2"/>
<keyword evidence="4 5" id="KW-0732">Signal</keyword>
<proteinExistence type="inferred from homology"/>
<dbReference type="AlphaFoldDB" id="A0A097APP8"/>
<accession>A0A097APP8</accession>
<reference evidence="8" key="1">
    <citation type="journal article" date="2015" name="Genome Announc.">
        <title>Whole-Genome Sequences of 80 Environmental and Clinical Isolates of Burkholderia pseudomallei.</title>
        <authorList>
            <person name="Johnson S.L."/>
            <person name="Baker A.L."/>
            <person name="Chain P.S."/>
            <person name="Currie B.J."/>
            <person name="Daligault H.E."/>
            <person name="Davenport K.W."/>
            <person name="Davis C.B."/>
            <person name="Inglis T.J."/>
            <person name="Kaestli M."/>
            <person name="Koren S."/>
            <person name="Mayo M."/>
            <person name="Merritt A.J."/>
            <person name="Price E.P."/>
            <person name="Sarovich D.S."/>
            <person name="Warner J."/>
            <person name="Rosovitz M.J."/>
        </authorList>
    </citation>
    <scope>NUCLEOTIDE SEQUENCE [LARGE SCALE GENOMIC DNA]</scope>
    <source>
        <strain evidence="8">DSM 2030</strain>
    </source>
</reference>
<sequence length="550" mass="62035">MLRHKRAIVTLLSIVLVLSAVLAGCSGQSKTSTSTISANNASEQVLNLNLGDEPPTLDPQKATDEVSFTILNDVLEGLVRYDMNGKIEKGSGLAKDWEISEDGLTYIFHLRDAKWSDGNPITAYDFEYAWKRALNPNTASQYAYQLFYIKGAEEYNSGKGSADQVGVKALDDKTLQVTLKAPAPQFLGLTSFPTYMPLEKSIYEKYGDKVGSDPNTLVYSGPFIIKSWEHEQSITLEKNPNYWDKDNVKLQTINFTMIKDNNSLVQNYDTGALDSIFIPGDYIDKYKDSPEYHNYALATVWYLQFNNKDKIFKNANIRKAFTLAINRELFVKEVAKNGSIPAEAIVPPGIPGYNGDFRSEAGQGYFKDNDVAQAKEYLQKGLQELGLSKLPSIKFLTGDIDTAKKYAVALQQMWNQALGVQVEIQSVAFKVRLDMMDKGDYQIVLAGWGADYNDPMTFLDMWETNNGNNTAFYSNPNYDKLIEEAKVNGDLKARNEEMIQAEKILMEDMPIGPLWFQARAYVVKPYVKDLYLPTFGPDWEMKWTYIEGKK</sequence>
<dbReference type="GO" id="GO:0015833">
    <property type="term" value="P:peptide transport"/>
    <property type="evidence" value="ECO:0007669"/>
    <property type="project" value="TreeGrafter"/>
</dbReference>
<dbReference type="FunFam" id="3.10.105.10:FF:000001">
    <property type="entry name" value="Oligopeptide ABC transporter, oligopeptide-binding protein"/>
    <property type="match status" value="1"/>
</dbReference>
<evidence type="ECO:0000256" key="3">
    <source>
        <dbReference type="ARBA" id="ARBA00022448"/>
    </source>
</evidence>
<dbReference type="CDD" id="cd08504">
    <property type="entry name" value="PBP2_OppA"/>
    <property type="match status" value="1"/>
</dbReference>
<feature type="domain" description="Solute-binding protein family 5" evidence="6">
    <location>
        <begin position="92"/>
        <end position="469"/>
    </location>
</feature>
<evidence type="ECO:0000259" key="6">
    <source>
        <dbReference type="Pfam" id="PF00496"/>
    </source>
</evidence>
<dbReference type="KEGG" id="tki:TKV_c05940"/>
<dbReference type="GO" id="GO:0043190">
    <property type="term" value="C:ATP-binding cassette (ABC) transporter complex"/>
    <property type="evidence" value="ECO:0007669"/>
    <property type="project" value="InterPro"/>
</dbReference>
<organism evidence="7 8">
    <name type="scientific">Thermoanaerobacter kivui</name>
    <name type="common">Acetogenium kivui</name>
    <dbReference type="NCBI Taxonomy" id="2325"/>
    <lineage>
        <taxon>Bacteria</taxon>
        <taxon>Bacillati</taxon>
        <taxon>Bacillota</taxon>
        <taxon>Clostridia</taxon>
        <taxon>Thermoanaerobacterales</taxon>
        <taxon>Thermoanaerobacteraceae</taxon>
        <taxon>Thermoanaerobacter</taxon>
    </lineage>
</organism>
<dbReference type="SUPFAM" id="SSF53850">
    <property type="entry name" value="Periplasmic binding protein-like II"/>
    <property type="match status" value="1"/>
</dbReference>
<keyword evidence="3" id="KW-0813">Transport</keyword>
<dbReference type="GO" id="GO:0030288">
    <property type="term" value="C:outer membrane-bounded periplasmic space"/>
    <property type="evidence" value="ECO:0007669"/>
    <property type="project" value="UniProtKB-ARBA"/>
</dbReference>
<dbReference type="Proteomes" id="UP000029669">
    <property type="component" value="Chromosome"/>
</dbReference>
<feature type="chain" id="PRO_5001928268" evidence="5">
    <location>
        <begin position="24"/>
        <end position="550"/>
    </location>
</feature>
<evidence type="ECO:0000313" key="7">
    <source>
        <dbReference type="EMBL" id="AIS51790.1"/>
    </source>
</evidence>
<dbReference type="Gene3D" id="3.40.190.10">
    <property type="entry name" value="Periplasmic binding protein-like II"/>
    <property type="match status" value="1"/>
</dbReference>
<keyword evidence="8" id="KW-1185">Reference proteome</keyword>
<dbReference type="Pfam" id="PF00496">
    <property type="entry name" value="SBP_bac_5"/>
    <property type="match status" value="1"/>
</dbReference>
<comment type="similarity">
    <text evidence="2">Belongs to the bacterial solute-binding protein 5 family.</text>
</comment>
<gene>
    <name evidence="7" type="primary">oppA2</name>
    <name evidence="7" type="ORF">TKV_c05940</name>
</gene>
<dbReference type="PIRSF" id="PIRSF002741">
    <property type="entry name" value="MppA"/>
    <property type="match status" value="1"/>
</dbReference>
<evidence type="ECO:0000256" key="2">
    <source>
        <dbReference type="ARBA" id="ARBA00005695"/>
    </source>
</evidence>
<dbReference type="GO" id="GO:1904680">
    <property type="term" value="F:peptide transmembrane transporter activity"/>
    <property type="evidence" value="ECO:0007669"/>
    <property type="project" value="TreeGrafter"/>
</dbReference>
<dbReference type="EMBL" id="CP009170">
    <property type="protein sequence ID" value="AIS51790.1"/>
    <property type="molecule type" value="Genomic_DNA"/>
</dbReference>
<evidence type="ECO:0000313" key="8">
    <source>
        <dbReference type="Proteomes" id="UP000029669"/>
    </source>
</evidence>
<dbReference type="Gene3D" id="3.90.76.10">
    <property type="entry name" value="Dipeptide-binding Protein, Domain 1"/>
    <property type="match status" value="1"/>
</dbReference>
<dbReference type="PANTHER" id="PTHR30290:SF10">
    <property type="entry name" value="PERIPLASMIC OLIGOPEPTIDE-BINDING PROTEIN-RELATED"/>
    <property type="match status" value="1"/>
</dbReference>
<feature type="signal peptide" evidence="5">
    <location>
        <begin position="1"/>
        <end position="23"/>
    </location>
</feature>
<dbReference type="PROSITE" id="PS51257">
    <property type="entry name" value="PROKAR_LIPOPROTEIN"/>
    <property type="match status" value="1"/>
</dbReference>
<dbReference type="InterPro" id="IPR000914">
    <property type="entry name" value="SBP_5_dom"/>
</dbReference>